<gene>
    <name evidence="2" type="ORF">EHF44_21330</name>
</gene>
<evidence type="ECO:0000256" key="1">
    <source>
        <dbReference type="SAM" id="MobiDB-lite"/>
    </source>
</evidence>
<sequence>MSSKPRTGGDAKPTDTPTNPGVRTDRRADEVKSRSADPGQSSYGGFRNEDPGAQHQADSGAAEPSRGKDAGGESGKSGKQGAGRP</sequence>
<dbReference type="EMBL" id="CP033970">
    <property type="protein sequence ID" value="AZG15973.1"/>
    <property type="molecule type" value="Genomic_DNA"/>
</dbReference>
<feature type="compositionally biased region" description="Basic and acidic residues" evidence="1">
    <location>
        <begin position="23"/>
        <end position="35"/>
    </location>
</feature>
<name>A0A3G8H5Z1_9BURK</name>
<feature type="compositionally biased region" description="Gly residues" evidence="1">
    <location>
        <begin position="72"/>
        <end position="85"/>
    </location>
</feature>
<reference evidence="3" key="1">
    <citation type="submission" date="2018-11" db="EMBL/GenBank/DDBJ databases">
        <title>FDA dAtabase for Regulatory Grade micrObial Sequences (FDA-ARGOS): Supporting development and validation of Infectious Disease Dx tests.</title>
        <authorList>
            <person name="Goldberg B."/>
            <person name="Campos J."/>
            <person name="Tallon L."/>
            <person name="Sadzewicz L."/>
            <person name="Zhao X."/>
            <person name="Vavikolanu K."/>
            <person name="Mehta A."/>
            <person name="Aluvathingal J."/>
            <person name="Nadendla S."/>
            <person name="Geyer C."/>
            <person name="Nandy P."/>
            <person name="Yan Y."/>
            <person name="Sichtig H."/>
        </authorList>
    </citation>
    <scope>NUCLEOTIDE SEQUENCE [LARGE SCALE GENOMIC DNA]</scope>
    <source>
        <strain evidence="3">FDAARGOS_614</strain>
    </source>
</reference>
<dbReference type="RefSeq" id="WP_124685704.1">
    <property type="nucleotide sequence ID" value="NZ_CP033970.1"/>
</dbReference>
<evidence type="ECO:0000313" key="2">
    <source>
        <dbReference type="EMBL" id="AZG15973.1"/>
    </source>
</evidence>
<feature type="region of interest" description="Disordered" evidence="1">
    <location>
        <begin position="1"/>
        <end position="85"/>
    </location>
</feature>
<dbReference type="Proteomes" id="UP000270411">
    <property type="component" value="Chromosome 2"/>
</dbReference>
<organism evidence="2 3">
    <name type="scientific">Cupriavidus pauculus</name>
    <dbReference type="NCBI Taxonomy" id="82633"/>
    <lineage>
        <taxon>Bacteria</taxon>
        <taxon>Pseudomonadati</taxon>
        <taxon>Pseudomonadota</taxon>
        <taxon>Betaproteobacteria</taxon>
        <taxon>Burkholderiales</taxon>
        <taxon>Burkholderiaceae</taxon>
        <taxon>Cupriavidus</taxon>
    </lineage>
</organism>
<dbReference type="OrthoDB" id="8963247at2"/>
<evidence type="ECO:0000313" key="3">
    <source>
        <dbReference type="Proteomes" id="UP000270411"/>
    </source>
</evidence>
<protein>
    <submittedName>
        <fullName evidence="2">Uncharacterized protein</fullName>
    </submittedName>
</protein>
<accession>A0A3G8H5Z1</accession>
<dbReference type="KEGG" id="cpau:EHF44_21330"/>
<dbReference type="AlphaFoldDB" id="A0A3G8H5Z1"/>
<proteinExistence type="predicted"/>